<accession>A0A937W3B9</accession>
<dbReference type="InterPro" id="IPR042262">
    <property type="entry name" value="CN_hydtase_beta_C"/>
</dbReference>
<dbReference type="EC" id="4.2.1.84" evidence="5"/>
<dbReference type="GO" id="GO:0018822">
    <property type="term" value="F:nitrile hydratase activity"/>
    <property type="evidence" value="ECO:0007669"/>
    <property type="project" value="UniProtKB-EC"/>
</dbReference>
<dbReference type="Gene3D" id="2.30.30.50">
    <property type="match status" value="1"/>
</dbReference>
<evidence type="ECO:0000256" key="3">
    <source>
        <dbReference type="ARBA" id="ARBA00023239"/>
    </source>
</evidence>
<dbReference type="GO" id="GO:0046914">
    <property type="term" value="F:transition metal ion binding"/>
    <property type="evidence" value="ECO:0007669"/>
    <property type="project" value="InterPro"/>
</dbReference>
<evidence type="ECO:0000256" key="2">
    <source>
        <dbReference type="ARBA" id="ARBA00009098"/>
    </source>
</evidence>
<protein>
    <recommendedName>
        <fullName evidence="5">Nitrile hydratase subunit beta</fullName>
        <shortName evidence="5">NHase</shortName>
        <ecNumber evidence="5">4.2.1.84</ecNumber>
    </recommendedName>
</protein>
<dbReference type="InterPro" id="IPR024690">
    <property type="entry name" value="CN_hydtase_beta_dom_C"/>
</dbReference>
<dbReference type="Proteomes" id="UP000712673">
    <property type="component" value="Unassembled WGS sequence"/>
</dbReference>
<feature type="domain" description="Nitrile hydratase beta subunit" evidence="6">
    <location>
        <begin position="126"/>
        <end position="222"/>
    </location>
</feature>
<keyword evidence="3 5" id="KW-0456">Lyase</keyword>
<evidence type="ECO:0000313" key="8">
    <source>
        <dbReference type="EMBL" id="MBM3226116.1"/>
    </source>
</evidence>
<dbReference type="EMBL" id="VGLS01000792">
    <property type="protein sequence ID" value="MBM3226116.1"/>
    <property type="molecule type" value="Genomic_DNA"/>
</dbReference>
<evidence type="ECO:0000259" key="7">
    <source>
        <dbReference type="Pfam" id="PF21006"/>
    </source>
</evidence>
<comment type="similarity">
    <text evidence="2 5">Belongs to the nitrile hydratase subunit beta family.</text>
</comment>
<comment type="function">
    <text evidence="1 5">NHase catalyzes the hydration of various nitrile compounds to the corresponding amides.</text>
</comment>
<dbReference type="Pfam" id="PF02211">
    <property type="entry name" value="NHase_beta_C"/>
    <property type="match status" value="1"/>
</dbReference>
<dbReference type="SUPFAM" id="SSF50090">
    <property type="entry name" value="Electron transport accessory proteins"/>
    <property type="match status" value="1"/>
</dbReference>
<dbReference type="PIRSF" id="PIRSF001427">
    <property type="entry name" value="NHase_beta"/>
    <property type="match status" value="1"/>
</dbReference>
<comment type="caution">
    <text evidence="8">The sequence shown here is derived from an EMBL/GenBank/DDBJ whole genome shotgun (WGS) entry which is preliminary data.</text>
</comment>
<dbReference type="InterPro" id="IPR049054">
    <property type="entry name" value="CN_hydtase_beta-like_N"/>
</dbReference>
<comment type="catalytic activity">
    <reaction evidence="4 5">
        <text>an aliphatic primary amide = an aliphatic nitrile + H2O</text>
        <dbReference type="Rhea" id="RHEA:12673"/>
        <dbReference type="ChEBI" id="CHEBI:15377"/>
        <dbReference type="ChEBI" id="CHEBI:65285"/>
        <dbReference type="ChEBI" id="CHEBI:80291"/>
        <dbReference type="EC" id="4.2.1.84"/>
    </reaction>
</comment>
<dbReference type="AlphaFoldDB" id="A0A937W3B9"/>
<feature type="domain" description="Nitrile hydratase beta subunit-like N-terminal" evidence="7">
    <location>
        <begin position="1"/>
        <end position="106"/>
    </location>
</feature>
<dbReference type="InterPro" id="IPR008990">
    <property type="entry name" value="Elect_transpt_acc-like_dom_sf"/>
</dbReference>
<name>A0A937W3B9_UNCTE</name>
<reference evidence="8" key="1">
    <citation type="submission" date="2019-03" db="EMBL/GenBank/DDBJ databases">
        <title>Lake Tanganyika Metagenome-Assembled Genomes (MAGs).</title>
        <authorList>
            <person name="Tran P."/>
        </authorList>
    </citation>
    <scope>NUCLEOTIDE SEQUENCE</scope>
    <source>
        <strain evidence="8">K_DeepCast_65m_m2_066</strain>
    </source>
</reference>
<evidence type="ECO:0000256" key="4">
    <source>
        <dbReference type="ARBA" id="ARBA00044877"/>
    </source>
</evidence>
<organism evidence="8 9">
    <name type="scientific">Tectimicrobiota bacterium</name>
    <dbReference type="NCBI Taxonomy" id="2528274"/>
    <lineage>
        <taxon>Bacteria</taxon>
        <taxon>Pseudomonadati</taxon>
        <taxon>Nitrospinota/Tectimicrobiota group</taxon>
        <taxon>Candidatus Tectimicrobiota</taxon>
    </lineage>
</organism>
<evidence type="ECO:0000259" key="6">
    <source>
        <dbReference type="Pfam" id="PF02211"/>
    </source>
</evidence>
<evidence type="ECO:0000256" key="5">
    <source>
        <dbReference type="PIRNR" id="PIRNR001427"/>
    </source>
</evidence>
<dbReference type="InterPro" id="IPR003168">
    <property type="entry name" value="Nitrile_hydratase_bsu"/>
</dbReference>
<gene>
    <name evidence="8" type="primary">nthB</name>
    <name evidence="8" type="ORF">FJZ47_20300</name>
</gene>
<sequence>MNGIHDMGGMHGFGPIVREMDEPLFHQDWERRVFAIRQVTPVPIPGGSRNNIEQMDPATYLTTSYYEKWLHSAIKGMLDAGVITETELAAKIAQYQATPTAAVARHEDPHLVEQARARIRRPLKSPSRDLPLQPQFPVGSLVRVRNLHPPGHTRLPRYVRGKPGQVTRYYGIYDFQDAMPAGAAAPPQPLYAVRFDGQVLWGPAAEANSVVYLDMWESYLEPA</sequence>
<dbReference type="Gene3D" id="1.10.472.20">
    <property type="entry name" value="Nitrile hydratase, beta subunit"/>
    <property type="match status" value="1"/>
</dbReference>
<dbReference type="Pfam" id="PF21006">
    <property type="entry name" value="NHase_beta_N"/>
    <property type="match status" value="1"/>
</dbReference>
<dbReference type="NCBIfam" id="TIGR03888">
    <property type="entry name" value="nitrile_beta"/>
    <property type="match status" value="1"/>
</dbReference>
<evidence type="ECO:0000313" key="9">
    <source>
        <dbReference type="Proteomes" id="UP000712673"/>
    </source>
</evidence>
<proteinExistence type="inferred from homology"/>
<evidence type="ECO:0000256" key="1">
    <source>
        <dbReference type="ARBA" id="ARBA00004042"/>
    </source>
</evidence>